<feature type="transmembrane region" description="Helical" evidence="2">
    <location>
        <begin position="176"/>
        <end position="201"/>
    </location>
</feature>
<proteinExistence type="predicted"/>
<dbReference type="PANTHER" id="PTHR28002">
    <property type="entry name" value="MIOREX COMPLEX COMPONENT 11"/>
    <property type="match status" value="1"/>
</dbReference>
<name>A0AAE0MB28_9PEZI</name>
<gene>
    <name evidence="3" type="ORF">B0H66DRAFT_529621</name>
</gene>
<organism evidence="3 4">
    <name type="scientific">Apodospora peruviana</name>
    <dbReference type="NCBI Taxonomy" id="516989"/>
    <lineage>
        <taxon>Eukaryota</taxon>
        <taxon>Fungi</taxon>
        <taxon>Dikarya</taxon>
        <taxon>Ascomycota</taxon>
        <taxon>Pezizomycotina</taxon>
        <taxon>Sordariomycetes</taxon>
        <taxon>Sordariomycetidae</taxon>
        <taxon>Sordariales</taxon>
        <taxon>Lasiosphaeriaceae</taxon>
        <taxon>Apodospora</taxon>
    </lineage>
</organism>
<feature type="transmembrane region" description="Helical" evidence="2">
    <location>
        <begin position="299"/>
        <end position="320"/>
    </location>
</feature>
<dbReference type="PANTHER" id="PTHR28002:SF1">
    <property type="entry name" value="MIOREX COMPLEX COMPONENT 11"/>
    <property type="match status" value="1"/>
</dbReference>
<reference evidence="3" key="1">
    <citation type="journal article" date="2023" name="Mol. Phylogenet. Evol.">
        <title>Genome-scale phylogeny and comparative genomics of the fungal order Sordariales.</title>
        <authorList>
            <person name="Hensen N."/>
            <person name="Bonometti L."/>
            <person name="Westerberg I."/>
            <person name="Brannstrom I.O."/>
            <person name="Guillou S."/>
            <person name="Cros-Aarteil S."/>
            <person name="Calhoun S."/>
            <person name="Haridas S."/>
            <person name="Kuo A."/>
            <person name="Mondo S."/>
            <person name="Pangilinan J."/>
            <person name="Riley R."/>
            <person name="LaButti K."/>
            <person name="Andreopoulos B."/>
            <person name="Lipzen A."/>
            <person name="Chen C."/>
            <person name="Yan M."/>
            <person name="Daum C."/>
            <person name="Ng V."/>
            <person name="Clum A."/>
            <person name="Steindorff A."/>
            <person name="Ohm R.A."/>
            <person name="Martin F."/>
            <person name="Silar P."/>
            <person name="Natvig D.O."/>
            <person name="Lalanne C."/>
            <person name="Gautier V."/>
            <person name="Ament-Velasquez S.L."/>
            <person name="Kruys A."/>
            <person name="Hutchinson M.I."/>
            <person name="Powell A.J."/>
            <person name="Barry K."/>
            <person name="Miller A.N."/>
            <person name="Grigoriev I.V."/>
            <person name="Debuchy R."/>
            <person name="Gladieux P."/>
            <person name="Hiltunen Thoren M."/>
            <person name="Johannesson H."/>
        </authorList>
    </citation>
    <scope>NUCLEOTIDE SEQUENCE</scope>
    <source>
        <strain evidence="3">CBS 118394</strain>
    </source>
</reference>
<keyword evidence="2" id="KW-0472">Membrane</keyword>
<feature type="compositionally biased region" description="Low complexity" evidence="1">
    <location>
        <begin position="117"/>
        <end position="147"/>
    </location>
</feature>
<keyword evidence="4" id="KW-1185">Reference proteome</keyword>
<sequence>MKKRASRPGGKSLLTPWSVPVPYLNRRLSTVASTPPFSIRRRHFSILTKPHSIRPQKNIKMPPQNLQHITHRLAGSPSGVARMQLQFHYLPCRPSPHHPTIPPKTLTQIATTRRLFSTTPKSKSRQSPPSPTDPTTTTTTSIKTSSSQKLQRVLARLPPSLQKYTTRLRSAPVSHIVAFLVLHELTAIISLLALFGVFHYAATGPTDDSDSASKMSVGRLVGYILDRYGATVGEGAAKFERYFSRKGWFGFTTTEAQTQTQTSDDKEVEQLQKYRESDDGKYRIAVEIGLAYVLTKALLPARIVVSVWATPWFAGVIARLRSFAMRKK</sequence>
<accession>A0AAE0MB28</accession>
<protein>
    <submittedName>
        <fullName evidence="3">Uncharacterized protein</fullName>
    </submittedName>
</protein>
<evidence type="ECO:0000256" key="2">
    <source>
        <dbReference type="SAM" id="Phobius"/>
    </source>
</evidence>
<dbReference type="GO" id="GO:0005739">
    <property type="term" value="C:mitochondrion"/>
    <property type="evidence" value="ECO:0007669"/>
    <property type="project" value="TreeGrafter"/>
</dbReference>
<evidence type="ECO:0000313" key="4">
    <source>
        <dbReference type="Proteomes" id="UP001283341"/>
    </source>
</evidence>
<keyword evidence="2" id="KW-0812">Transmembrane</keyword>
<dbReference type="EMBL" id="JAUEDM010000002">
    <property type="protein sequence ID" value="KAK3325595.1"/>
    <property type="molecule type" value="Genomic_DNA"/>
</dbReference>
<dbReference type="Proteomes" id="UP001283341">
    <property type="component" value="Unassembled WGS sequence"/>
</dbReference>
<dbReference type="InterPro" id="IPR018811">
    <property type="entry name" value="MRX11"/>
</dbReference>
<comment type="caution">
    <text evidence="3">The sequence shown here is derived from an EMBL/GenBank/DDBJ whole genome shotgun (WGS) entry which is preliminary data.</text>
</comment>
<keyword evidence="2" id="KW-1133">Transmembrane helix</keyword>
<dbReference type="Pfam" id="PF10306">
    <property type="entry name" value="FLILHELTA"/>
    <property type="match status" value="1"/>
</dbReference>
<dbReference type="AlphaFoldDB" id="A0AAE0MB28"/>
<evidence type="ECO:0000256" key="1">
    <source>
        <dbReference type="SAM" id="MobiDB-lite"/>
    </source>
</evidence>
<feature type="region of interest" description="Disordered" evidence="1">
    <location>
        <begin position="116"/>
        <end position="149"/>
    </location>
</feature>
<evidence type="ECO:0000313" key="3">
    <source>
        <dbReference type="EMBL" id="KAK3325595.1"/>
    </source>
</evidence>
<reference evidence="3" key="2">
    <citation type="submission" date="2023-06" db="EMBL/GenBank/DDBJ databases">
        <authorList>
            <consortium name="Lawrence Berkeley National Laboratory"/>
            <person name="Haridas S."/>
            <person name="Hensen N."/>
            <person name="Bonometti L."/>
            <person name="Westerberg I."/>
            <person name="Brannstrom I.O."/>
            <person name="Guillou S."/>
            <person name="Cros-Aarteil S."/>
            <person name="Calhoun S."/>
            <person name="Kuo A."/>
            <person name="Mondo S."/>
            <person name="Pangilinan J."/>
            <person name="Riley R."/>
            <person name="Labutti K."/>
            <person name="Andreopoulos B."/>
            <person name="Lipzen A."/>
            <person name="Chen C."/>
            <person name="Yanf M."/>
            <person name="Daum C."/>
            <person name="Ng V."/>
            <person name="Clum A."/>
            <person name="Steindorff A."/>
            <person name="Ohm R."/>
            <person name="Martin F."/>
            <person name="Silar P."/>
            <person name="Natvig D."/>
            <person name="Lalanne C."/>
            <person name="Gautier V."/>
            <person name="Ament-Velasquez S.L."/>
            <person name="Kruys A."/>
            <person name="Hutchinson M.I."/>
            <person name="Powell A.J."/>
            <person name="Barry K."/>
            <person name="Miller A.N."/>
            <person name="Grigoriev I.V."/>
            <person name="Debuchy R."/>
            <person name="Gladieux P."/>
            <person name="Thoren M.H."/>
            <person name="Johannesson H."/>
        </authorList>
    </citation>
    <scope>NUCLEOTIDE SEQUENCE</scope>
    <source>
        <strain evidence="3">CBS 118394</strain>
    </source>
</reference>